<protein>
    <submittedName>
        <fullName evidence="1">Pyridinium-3,5-bisthiocarboxylic acid mononucleotide synthase</fullName>
        <ecNumber evidence="1">4.4.1.37</ecNumber>
    </submittedName>
</protein>
<evidence type="ECO:0000313" key="2">
    <source>
        <dbReference type="Proteomes" id="UP001273136"/>
    </source>
</evidence>
<dbReference type="NCBIfam" id="TIGR00268">
    <property type="entry name" value="ATP-dependent sacrificial sulfur transferase LarE"/>
    <property type="match status" value="1"/>
</dbReference>
<keyword evidence="2" id="KW-1185">Reference proteome</keyword>
<keyword evidence="1" id="KW-0456">Lyase</keyword>
<dbReference type="AlphaFoldDB" id="A0AAE4SAN6"/>
<dbReference type="PIRSF" id="PIRSF006661">
    <property type="entry name" value="PP-lp_UCP006661"/>
    <property type="match status" value="1"/>
</dbReference>
<dbReference type="EC" id="4.4.1.37" evidence="1"/>
<dbReference type="InterPro" id="IPR018317">
    <property type="entry name" value="QueC"/>
</dbReference>
<dbReference type="Proteomes" id="UP001273136">
    <property type="component" value="Unassembled WGS sequence"/>
</dbReference>
<proteinExistence type="predicted"/>
<dbReference type="InterPro" id="IPR052188">
    <property type="entry name" value="Ni-pincer_cofactor_biosynth"/>
</dbReference>
<accession>A0AAE4SAN6</accession>
<evidence type="ECO:0000313" key="1">
    <source>
        <dbReference type="EMBL" id="MDV0442174.1"/>
    </source>
</evidence>
<comment type="caution">
    <text evidence="1">The sequence shown here is derived from an EMBL/GenBank/DDBJ whole genome shotgun (WGS) entry which is preliminary data.</text>
</comment>
<name>A0AAE4SAN6_9EURY</name>
<dbReference type="RefSeq" id="WP_338094579.1">
    <property type="nucleotide sequence ID" value="NZ_JAWDKA010000007.1"/>
</dbReference>
<dbReference type="Pfam" id="PF06508">
    <property type="entry name" value="QueC"/>
    <property type="match status" value="1"/>
</dbReference>
<dbReference type="InterPro" id="IPR005232">
    <property type="entry name" value="LarE"/>
</dbReference>
<dbReference type="PANTHER" id="PTHR43169">
    <property type="entry name" value="EXSB FAMILY PROTEIN"/>
    <property type="match status" value="1"/>
</dbReference>
<dbReference type="SUPFAM" id="SSF52402">
    <property type="entry name" value="Adenine nucleotide alpha hydrolases-like"/>
    <property type="match status" value="1"/>
</dbReference>
<gene>
    <name evidence="1" type="primary">larE</name>
    <name evidence="1" type="ORF">McpAg1_14030</name>
</gene>
<dbReference type="EMBL" id="JAWDKA010000007">
    <property type="protein sequence ID" value="MDV0442174.1"/>
    <property type="molecule type" value="Genomic_DNA"/>
</dbReference>
<sequence>MKTVPSKLSGILQKNSPILIALSGGQDSLTLLAAAKAVNISVIAATVVSEFEVPGETERAEKFCKKLGVPWHSIQIKILEDRSIAANPVDRCYLCKKKIMGSLADLAKAQGCKICDGTHADDMPEDRPGHAALLELGVCSPFAEAGIDKEEVLSLAETLGVPIIPPSSCLATRIPFGVVITEEKLNRVAAAETFLHEQGIAGILRVRLIGDEAVVEVEAGEMQLASKHAAELERFGFSRVRVAGYISGGVTRWKQTQQ</sequence>
<dbReference type="GO" id="GO:0016829">
    <property type="term" value="F:lyase activity"/>
    <property type="evidence" value="ECO:0007669"/>
    <property type="project" value="UniProtKB-KW"/>
</dbReference>
<dbReference type="GO" id="GO:0016783">
    <property type="term" value="F:sulfurtransferase activity"/>
    <property type="evidence" value="ECO:0007669"/>
    <property type="project" value="InterPro"/>
</dbReference>
<organism evidence="1 2">
    <name type="scientific">Methanorbis furvi</name>
    <dbReference type="NCBI Taxonomy" id="3028299"/>
    <lineage>
        <taxon>Archaea</taxon>
        <taxon>Methanobacteriati</taxon>
        <taxon>Methanobacteriota</taxon>
        <taxon>Stenosarchaea group</taxon>
        <taxon>Methanomicrobia</taxon>
        <taxon>Methanomicrobiales</taxon>
        <taxon>Methanocorpusculaceae</taxon>
        <taxon>Methanorbis</taxon>
    </lineage>
</organism>
<dbReference type="Gene3D" id="3.40.50.620">
    <property type="entry name" value="HUPs"/>
    <property type="match status" value="1"/>
</dbReference>
<reference evidence="1" key="1">
    <citation type="submission" date="2023-06" db="EMBL/GenBank/DDBJ databases">
        <title>Genome sequence of Methancorpusculaceae sp. Ag1.</title>
        <authorList>
            <person name="Protasov E."/>
            <person name="Platt K."/>
            <person name="Poehlein A."/>
            <person name="Daniel R."/>
            <person name="Brune A."/>
        </authorList>
    </citation>
    <scope>NUCLEOTIDE SEQUENCE</scope>
    <source>
        <strain evidence="1">Ag1</strain>
    </source>
</reference>
<dbReference type="PANTHER" id="PTHR43169:SF2">
    <property type="entry name" value="NAD_GMP SYNTHASE DOMAIN-CONTAINING PROTEIN"/>
    <property type="match status" value="1"/>
</dbReference>
<dbReference type="InterPro" id="IPR014729">
    <property type="entry name" value="Rossmann-like_a/b/a_fold"/>
</dbReference>